<evidence type="ECO:0000256" key="16">
    <source>
        <dbReference type="SAM" id="Phobius"/>
    </source>
</evidence>
<keyword evidence="9" id="KW-0249">Electron transport</keyword>
<keyword evidence="12 17" id="KW-0496">Mitochondrion</keyword>
<dbReference type="EMBL" id="MW192046">
    <property type="protein sequence ID" value="QTC32054.1"/>
    <property type="molecule type" value="Genomic_DNA"/>
</dbReference>
<evidence type="ECO:0000256" key="5">
    <source>
        <dbReference type="ARBA" id="ARBA00022448"/>
    </source>
</evidence>
<reference evidence="17" key="1">
    <citation type="submission" date="2020-10" db="EMBL/GenBank/DDBJ databases">
        <authorList>
            <person name="Lv S."/>
        </authorList>
    </citation>
    <scope>NUCLEOTIDE SEQUENCE</scope>
</reference>
<dbReference type="GO" id="GO:0031966">
    <property type="term" value="C:mitochondrial membrane"/>
    <property type="evidence" value="ECO:0007669"/>
    <property type="project" value="UniProtKB-SubCell"/>
</dbReference>
<evidence type="ECO:0000256" key="15">
    <source>
        <dbReference type="ARBA" id="ARBA00049551"/>
    </source>
</evidence>
<accession>A0A8A4JFR6</accession>
<evidence type="ECO:0000256" key="9">
    <source>
        <dbReference type="ARBA" id="ARBA00022982"/>
    </source>
</evidence>
<evidence type="ECO:0000256" key="11">
    <source>
        <dbReference type="ARBA" id="ARBA00023027"/>
    </source>
</evidence>
<keyword evidence="10 16" id="KW-1133">Transmembrane helix</keyword>
<gene>
    <name evidence="17" type="primary">nad6</name>
</gene>
<feature type="transmembrane region" description="Helical" evidence="16">
    <location>
        <begin position="46"/>
        <end position="70"/>
    </location>
</feature>
<dbReference type="AlphaFoldDB" id="A0A8A4JFR6"/>
<keyword evidence="7 16" id="KW-0812">Transmembrane</keyword>
<dbReference type="InterPro" id="IPR050269">
    <property type="entry name" value="ComplexI_Subunit6"/>
</dbReference>
<evidence type="ECO:0000256" key="8">
    <source>
        <dbReference type="ARBA" id="ARBA00022967"/>
    </source>
</evidence>
<evidence type="ECO:0000256" key="10">
    <source>
        <dbReference type="ARBA" id="ARBA00022989"/>
    </source>
</evidence>
<evidence type="ECO:0000256" key="1">
    <source>
        <dbReference type="ARBA" id="ARBA00004225"/>
    </source>
</evidence>
<evidence type="ECO:0000256" key="6">
    <source>
        <dbReference type="ARBA" id="ARBA00022660"/>
    </source>
</evidence>
<sequence>MLISLFMIFNSFNLIFLNHTMSMGLIIIIQTILISLKMSFMLKNSWFSFIIFIMMVGGMMIMFIYMSSIASNEKFKLSKKMLFSNLMITLTFMLIILNLKTLTNENMNFNEMLIMNEEYNYIKMFKNEQQKSIIKFLSLKKFNLMMLITSILLMILMFINWMNFTFKGPLKKTYE</sequence>
<keyword evidence="11" id="KW-0520">NAD</keyword>
<keyword evidence="13 16" id="KW-0472">Membrane</keyword>
<keyword evidence="5" id="KW-0813">Transport</keyword>
<evidence type="ECO:0000256" key="13">
    <source>
        <dbReference type="ARBA" id="ARBA00023136"/>
    </source>
</evidence>
<feature type="transmembrane region" description="Helical" evidence="16">
    <location>
        <begin position="12"/>
        <end position="34"/>
    </location>
</feature>
<dbReference type="PANTHER" id="PTHR11435">
    <property type="entry name" value="NADH UBIQUINONE OXIDOREDUCTASE SUBUNIT ND6"/>
    <property type="match status" value="1"/>
</dbReference>
<dbReference type="EC" id="7.1.1.2" evidence="3"/>
<organism evidence="17">
    <name type="scientific">Nisia fuliginosa</name>
    <dbReference type="NCBI Taxonomy" id="2743077"/>
    <lineage>
        <taxon>Eukaryota</taxon>
        <taxon>Metazoa</taxon>
        <taxon>Ecdysozoa</taxon>
        <taxon>Arthropoda</taxon>
        <taxon>Hexapoda</taxon>
        <taxon>Insecta</taxon>
        <taxon>Pterygota</taxon>
        <taxon>Neoptera</taxon>
        <taxon>Paraneoptera</taxon>
        <taxon>Hemiptera</taxon>
        <taxon>Auchenorrhyncha</taxon>
        <taxon>Fulgoroidea</taxon>
        <taxon>Meenoplidae</taxon>
        <taxon>Kermesiinae</taxon>
        <taxon>Nisia</taxon>
    </lineage>
</organism>
<dbReference type="PANTHER" id="PTHR11435:SF1">
    <property type="entry name" value="NADH-UBIQUINONE OXIDOREDUCTASE CHAIN 6"/>
    <property type="match status" value="1"/>
</dbReference>
<feature type="transmembrane region" description="Helical" evidence="16">
    <location>
        <begin position="82"/>
        <end position="99"/>
    </location>
</feature>
<evidence type="ECO:0000256" key="4">
    <source>
        <dbReference type="ARBA" id="ARBA00021095"/>
    </source>
</evidence>
<evidence type="ECO:0000256" key="14">
    <source>
        <dbReference type="ARBA" id="ARBA00031019"/>
    </source>
</evidence>
<evidence type="ECO:0000256" key="7">
    <source>
        <dbReference type="ARBA" id="ARBA00022692"/>
    </source>
</evidence>
<protein>
    <recommendedName>
        <fullName evidence="4">NADH-ubiquinone oxidoreductase chain 6</fullName>
        <ecNumber evidence="3">7.1.1.2</ecNumber>
    </recommendedName>
    <alternativeName>
        <fullName evidence="14">NADH dehydrogenase subunit 6</fullName>
    </alternativeName>
</protein>
<comment type="subcellular location">
    <subcellularLocation>
        <location evidence="1">Mitochondrion membrane</location>
        <topology evidence="1">Multi-pass membrane protein</topology>
    </subcellularLocation>
</comment>
<proteinExistence type="inferred from homology"/>
<keyword evidence="8" id="KW-1278">Translocase</keyword>
<name>A0A8A4JFR6_9HEMI</name>
<comment type="catalytic activity">
    <reaction evidence="15">
        <text>a ubiquinone + NADH + 5 H(+)(in) = a ubiquinol + NAD(+) + 4 H(+)(out)</text>
        <dbReference type="Rhea" id="RHEA:29091"/>
        <dbReference type="Rhea" id="RHEA-COMP:9565"/>
        <dbReference type="Rhea" id="RHEA-COMP:9566"/>
        <dbReference type="ChEBI" id="CHEBI:15378"/>
        <dbReference type="ChEBI" id="CHEBI:16389"/>
        <dbReference type="ChEBI" id="CHEBI:17976"/>
        <dbReference type="ChEBI" id="CHEBI:57540"/>
        <dbReference type="ChEBI" id="CHEBI:57945"/>
        <dbReference type="EC" id="7.1.1.2"/>
    </reaction>
</comment>
<keyword evidence="6" id="KW-0679">Respiratory chain</keyword>
<evidence type="ECO:0000256" key="2">
    <source>
        <dbReference type="ARBA" id="ARBA00005698"/>
    </source>
</evidence>
<feature type="transmembrane region" description="Helical" evidence="16">
    <location>
        <begin position="142"/>
        <end position="162"/>
    </location>
</feature>
<dbReference type="GO" id="GO:0008137">
    <property type="term" value="F:NADH dehydrogenase (ubiquinone) activity"/>
    <property type="evidence" value="ECO:0007669"/>
    <property type="project" value="UniProtKB-EC"/>
</dbReference>
<evidence type="ECO:0000256" key="3">
    <source>
        <dbReference type="ARBA" id="ARBA00012944"/>
    </source>
</evidence>
<comment type="similarity">
    <text evidence="2">Belongs to the complex I subunit 6 family.</text>
</comment>
<geneLocation type="mitochondrion" evidence="17"/>
<evidence type="ECO:0000313" key="17">
    <source>
        <dbReference type="EMBL" id="QTC32054.1"/>
    </source>
</evidence>
<evidence type="ECO:0000256" key="12">
    <source>
        <dbReference type="ARBA" id="ARBA00023128"/>
    </source>
</evidence>